<protein>
    <submittedName>
        <fullName evidence="1">Uncharacterized protein</fullName>
    </submittedName>
</protein>
<dbReference type="AlphaFoldDB" id="A0A4R0NHQ9"/>
<reference evidence="1 3" key="1">
    <citation type="submission" date="2019-02" db="EMBL/GenBank/DDBJ databases">
        <title>Pedobacter sp. RP-3-8 sp. nov., isolated from Arctic soil.</title>
        <authorList>
            <person name="Dahal R.H."/>
        </authorList>
    </citation>
    <scope>NUCLEOTIDE SEQUENCE [LARGE SCALE GENOMIC DNA]</scope>
    <source>
        <strain evidence="1 3">RP-3-8</strain>
    </source>
</reference>
<comment type="caution">
    <text evidence="1">The sequence shown here is derived from an EMBL/GenBank/DDBJ whole genome shotgun (WGS) entry which is preliminary data.</text>
</comment>
<evidence type="ECO:0000313" key="1">
    <source>
        <dbReference type="EMBL" id="TCC98872.1"/>
    </source>
</evidence>
<dbReference type="EMBL" id="SWDX01000001">
    <property type="protein sequence ID" value="TKC65708.1"/>
    <property type="molecule type" value="Genomic_DNA"/>
</dbReference>
<evidence type="ECO:0000313" key="4">
    <source>
        <dbReference type="Proteomes" id="UP000309594"/>
    </source>
</evidence>
<sequence>MLSFTEEAFISFKEVLHSLSFEDRCLPFPGGEERIILHTPHDDISFAFAEEEFELCKAAIDEAIFMKEVYKLMQ</sequence>
<proteinExistence type="predicted"/>
<dbReference type="Proteomes" id="UP000309594">
    <property type="component" value="Unassembled WGS sequence"/>
</dbReference>
<dbReference type="OrthoDB" id="981414at2"/>
<name>A0A4R0NHQ9_9SPHI</name>
<dbReference type="Proteomes" id="UP000291117">
    <property type="component" value="Unassembled WGS sequence"/>
</dbReference>
<evidence type="ECO:0000313" key="2">
    <source>
        <dbReference type="EMBL" id="TKC65708.1"/>
    </source>
</evidence>
<accession>A0A4U1GMZ4</accession>
<dbReference type="EMBL" id="SJSM01000002">
    <property type="protein sequence ID" value="TCC98872.1"/>
    <property type="molecule type" value="Genomic_DNA"/>
</dbReference>
<gene>
    <name evidence="1" type="ORF">EZ444_04860</name>
    <name evidence="2" type="ORF">FBD94_01525</name>
</gene>
<keyword evidence="3" id="KW-1185">Reference proteome</keyword>
<evidence type="ECO:0000313" key="3">
    <source>
        <dbReference type="Proteomes" id="UP000291117"/>
    </source>
</evidence>
<accession>A0A4R0NHQ9</accession>
<reference evidence="2 4" key="2">
    <citation type="submission" date="2019-04" db="EMBL/GenBank/DDBJ databases">
        <title>Pedobacter sp. RP-1-16 sp. nov., isolated from Arctic soil.</title>
        <authorList>
            <person name="Dahal R.H."/>
            <person name="Kim D.-U."/>
        </authorList>
    </citation>
    <scope>NUCLEOTIDE SEQUENCE [LARGE SCALE GENOMIC DNA]</scope>
    <source>
        <strain evidence="2 4">RP-1-16</strain>
    </source>
</reference>
<organism evidence="1 3">
    <name type="scientific">Pedobacter hiemivivus</name>
    <dbReference type="NCBI Taxonomy" id="2530454"/>
    <lineage>
        <taxon>Bacteria</taxon>
        <taxon>Pseudomonadati</taxon>
        <taxon>Bacteroidota</taxon>
        <taxon>Sphingobacteriia</taxon>
        <taxon>Sphingobacteriales</taxon>
        <taxon>Sphingobacteriaceae</taxon>
        <taxon>Pedobacter</taxon>
    </lineage>
</organism>